<sequence>MHFRVRPASGVLPPLASVTTGVQWSGAAPMRAHESVLVQTMAIADDKIVAAHQVSQQFRAAPRDAIANLILPCKSSALPARIAALRRAPAAAPAPRPPAAAVVLLPNKDPVPVPSSWVAPLLVATYQQWLARLLVMTTLVALFGPWSRALQAAVWALVNDSAGAVAARVPVRKWVRDRLVGRTGVAGGRERRRDGRGALTAV</sequence>
<name>A0A0L0SPT8_ALLM3</name>
<keyword evidence="2" id="KW-1185">Reference proteome</keyword>
<reference evidence="1 2" key="1">
    <citation type="submission" date="2009-11" db="EMBL/GenBank/DDBJ databases">
        <title>Annotation of Allomyces macrogynus ATCC 38327.</title>
        <authorList>
            <consortium name="The Broad Institute Genome Sequencing Platform"/>
            <person name="Russ C."/>
            <person name="Cuomo C."/>
            <person name="Burger G."/>
            <person name="Gray M.W."/>
            <person name="Holland P.W.H."/>
            <person name="King N."/>
            <person name="Lang F.B.F."/>
            <person name="Roger A.J."/>
            <person name="Ruiz-Trillo I."/>
            <person name="Young S.K."/>
            <person name="Zeng Q."/>
            <person name="Gargeya S."/>
            <person name="Fitzgerald M."/>
            <person name="Haas B."/>
            <person name="Abouelleil A."/>
            <person name="Alvarado L."/>
            <person name="Arachchi H.M."/>
            <person name="Berlin A."/>
            <person name="Chapman S.B."/>
            <person name="Gearin G."/>
            <person name="Goldberg J."/>
            <person name="Griggs A."/>
            <person name="Gujja S."/>
            <person name="Hansen M."/>
            <person name="Heiman D."/>
            <person name="Howarth C."/>
            <person name="Larimer J."/>
            <person name="Lui A."/>
            <person name="MacDonald P.J.P."/>
            <person name="McCowen C."/>
            <person name="Montmayeur A."/>
            <person name="Murphy C."/>
            <person name="Neiman D."/>
            <person name="Pearson M."/>
            <person name="Priest M."/>
            <person name="Roberts A."/>
            <person name="Saif S."/>
            <person name="Shea T."/>
            <person name="Sisk P."/>
            <person name="Stolte C."/>
            <person name="Sykes S."/>
            <person name="Wortman J."/>
            <person name="Nusbaum C."/>
            <person name="Birren B."/>
        </authorList>
    </citation>
    <scope>NUCLEOTIDE SEQUENCE [LARGE SCALE GENOMIC DNA]</scope>
    <source>
        <strain evidence="1 2">ATCC 38327</strain>
    </source>
</reference>
<dbReference type="VEuPathDB" id="FungiDB:AMAG_09441"/>
<dbReference type="EMBL" id="GG745344">
    <property type="protein sequence ID" value="KNE64419.1"/>
    <property type="molecule type" value="Genomic_DNA"/>
</dbReference>
<dbReference type="InterPro" id="IPR008962">
    <property type="entry name" value="PapD-like_sf"/>
</dbReference>
<reference evidence="2" key="2">
    <citation type="submission" date="2009-11" db="EMBL/GenBank/DDBJ databases">
        <title>The Genome Sequence of Allomyces macrogynus strain ATCC 38327.</title>
        <authorList>
            <consortium name="The Broad Institute Genome Sequencing Platform"/>
            <person name="Russ C."/>
            <person name="Cuomo C."/>
            <person name="Shea T."/>
            <person name="Young S.K."/>
            <person name="Zeng Q."/>
            <person name="Koehrsen M."/>
            <person name="Haas B."/>
            <person name="Borodovsky M."/>
            <person name="Guigo R."/>
            <person name="Alvarado L."/>
            <person name="Berlin A."/>
            <person name="Borenstein D."/>
            <person name="Chen Z."/>
            <person name="Engels R."/>
            <person name="Freedman E."/>
            <person name="Gellesch M."/>
            <person name="Goldberg J."/>
            <person name="Griggs A."/>
            <person name="Gujja S."/>
            <person name="Heiman D."/>
            <person name="Hepburn T."/>
            <person name="Howarth C."/>
            <person name="Jen D."/>
            <person name="Larson L."/>
            <person name="Lewis B."/>
            <person name="Mehta T."/>
            <person name="Park D."/>
            <person name="Pearson M."/>
            <person name="Roberts A."/>
            <person name="Saif S."/>
            <person name="Shenoy N."/>
            <person name="Sisk P."/>
            <person name="Stolte C."/>
            <person name="Sykes S."/>
            <person name="Walk T."/>
            <person name="White J."/>
            <person name="Yandava C."/>
            <person name="Burger G."/>
            <person name="Gray M.W."/>
            <person name="Holland P.W.H."/>
            <person name="King N."/>
            <person name="Lang F.B.F."/>
            <person name="Roger A.J."/>
            <person name="Ruiz-Trillo I."/>
            <person name="Lander E."/>
            <person name="Nusbaum C."/>
        </authorList>
    </citation>
    <scope>NUCLEOTIDE SEQUENCE [LARGE SCALE GENOMIC DNA]</scope>
    <source>
        <strain evidence="2">ATCC 38327</strain>
    </source>
</reference>
<dbReference type="Gene3D" id="2.60.40.10">
    <property type="entry name" value="Immunoglobulins"/>
    <property type="match status" value="1"/>
</dbReference>
<proteinExistence type="predicted"/>
<dbReference type="Proteomes" id="UP000054350">
    <property type="component" value="Unassembled WGS sequence"/>
</dbReference>
<protein>
    <submittedName>
        <fullName evidence="1">Uncharacterized protein</fullName>
    </submittedName>
</protein>
<dbReference type="AlphaFoldDB" id="A0A0L0SPT8"/>
<dbReference type="InterPro" id="IPR013783">
    <property type="entry name" value="Ig-like_fold"/>
</dbReference>
<organism evidence="1 2">
    <name type="scientific">Allomyces macrogynus (strain ATCC 38327)</name>
    <name type="common">Allomyces javanicus var. macrogynus</name>
    <dbReference type="NCBI Taxonomy" id="578462"/>
    <lineage>
        <taxon>Eukaryota</taxon>
        <taxon>Fungi</taxon>
        <taxon>Fungi incertae sedis</taxon>
        <taxon>Blastocladiomycota</taxon>
        <taxon>Blastocladiomycetes</taxon>
        <taxon>Blastocladiales</taxon>
        <taxon>Blastocladiaceae</taxon>
        <taxon>Allomyces</taxon>
    </lineage>
</organism>
<accession>A0A0L0SPT8</accession>
<gene>
    <name evidence="1" type="ORF">AMAG_09441</name>
</gene>
<dbReference type="OrthoDB" id="894146at2759"/>
<dbReference type="SUPFAM" id="SSF49354">
    <property type="entry name" value="PapD-like"/>
    <property type="match status" value="1"/>
</dbReference>
<evidence type="ECO:0000313" key="2">
    <source>
        <dbReference type="Proteomes" id="UP000054350"/>
    </source>
</evidence>
<evidence type="ECO:0000313" key="1">
    <source>
        <dbReference type="EMBL" id="KNE64419.1"/>
    </source>
</evidence>